<protein>
    <submittedName>
        <fullName evidence="3">BON domain-containing protein</fullName>
    </submittedName>
</protein>
<gene>
    <name evidence="3" type="ORF">QWJ38_16590</name>
</gene>
<dbReference type="Pfam" id="PF04972">
    <property type="entry name" value="BON"/>
    <property type="match status" value="1"/>
</dbReference>
<comment type="caution">
    <text evidence="3">The sequence shown here is derived from an EMBL/GenBank/DDBJ whole genome shotgun (WGS) entry which is preliminary data.</text>
</comment>
<evidence type="ECO:0000313" key="4">
    <source>
        <dbReference type="Proteomes" id="UP001228044"/>
    </source>
</evidence>
<feature type="chain" id="PRO_5045683843" evidence="1">
    <location>
        <begin position="23"/>
        <end position="155"/>
    </location>
</feature>
<sequence length="155" mass="17136">MTPCRLSIWLALWLALLLPALAAAQPRANYFNDPFERLSAGIAACPLPAGPLITEAQMRAQAHGRAERGTSCYQAGRCRLPNSYLYDKEIMARVVRAVAADGRFADSSVWATGQRRWIVLQGCVRSREQARALVELLGGVDEVEQVIDELQVRAR</sequence>
<evidence type="ECO:0000259" key="2">
    <source>
        <dbReference type="Pfam" id="PF04972"/>
    </source>
</evidence>
<name>A0ABT8DUF1_9BURK</name>
<dbReference type="InterPro" id="IPR007055">
    <property type="entry name" value="BON_dom"/>
</dbReference>
<keyword evidence="4" id="KW-1185">Reference proteome</keyword>
<evidence type="ECO:0000313" key="3">
    <source>
        <dbReference type="EMBL" id="MDN3921909.1"/>
    </source>
</evidence>
<feature type="signal peptide" evidence="1">
    <location>
        <begin position="1"/>
        <end position="22"/>
    </location>
</feature>
<dbReference type="Proteomes" id="UP001228044">
    <property type="component" value="Unassembled WGS sequence"/>
</dbReference>
<dbReference type="RefSeq" id="WP_290360212.1">
    <property type="nucleotide sequence ID" value="NZ_JAUHHC010000004.1"/>
</dbReference>
<dbReference type="EMBL" id="JAUHHC010000004">
    <property type="protein sequence ID" value="MDN3921909.1"/>
    <property type="molecule type" value="Genomic_DNA"/>
</dbReference>
<reference evidence="3 4" key="1">
    <citation type="submission" date="2023-06" db="EMBL/GenBank/DDBJ databases">
        <title>Pelomonas sp. PFR6 16S ribosomal RNA gene Genome sequencing and assembly.</title>
        <authorList>
            <person name="Woo H."/>
        </authorList>
    </citation>
    <scope>NUCLEOTIDE SEQUENCE [LARGE SCALE GENOMIC DNA]</scope>
    <source>
        <strain evidence="3 4">PFR6</strain>
    </source>
</reference>
<feature type="domain" description="BON" evidence="2">
    <location>
        <begin position="87"/>
        <end position="154"/>
    </location>
</feature>
<accession>A0ABT8DUF1</accession>
<keyword evidence="1" id="KW-0732">Signal</keyword>
<proteinExistence type="predicted"/>
<evidence type="ECO:0000256" key="1">
    <source>
        <dbReference type="SAM" id="SignalP"/>
    </source>
</evidence>
<organism evidence="3 4">
    <name type="scientific">Roseateles violae</name>
    <dbReference type="NCBI Taxonomy" id="3058042"/>
    <lineage>
        <taxon>Bacteria</taxon>
        <taxon>Pseudomonadati</taxon>
        <taxon>Pseudomonadota</taxon>
        <taxon>Betaproteobacteria</taxon>
        <taxon>Burkholderiales</taxon>
        <taxon>Sphaerotilaceae</taxon>
        <taxon>Roseateles</taxon>
    </lineage>
</organism>